<accession>A0A7Z2S9K7</accession>
<dbReference type="AlphaFoldDB" id="A0A7Z2S9K7"/>
<evidence type="ECO:0000313" key="2">
    <source>
        <dbReference type="EMBL" id="QHL90854.1"/>
    </source>
</evidence>
<dbReference type="KEGG" id="schy:GVO57_08515"/>
<name>A0A7Z2S9K7_9SPHN</name>
<evidence type="ECO:0000256" key="1">
    <source>
        <dbReference type="SAM" id="Phobius"/>
    </source>
</evidence>
<sequence length="167" mass="16688">MSAVGQLSGWFRALSARERVLIAVMLALLAVVIGWLGIARPLAAGLARAEARHAEAVLLAGRVEARAAALARLDRAARARPAVPGDLATRIGAAAEAAGFAGAAVTPQGAGRAALIIPAARPAAAFAWIAALDGEGVVVERLAVRANADQTVQVEAGLIAAPGAAGR</sequence>
<keyword evidence="1" id="KW-0472">Membrane</keyword>
<reference evidence="2 3" key="1">
    <citation type="submission" date="2020-01" db="EMBL/GenBank/DDBJ databases">
        <title>Sphingomonas sp. C33 whole genome sequece.</title>
        <authorList>
            <person name="Park C."/>
        </authorList>
    </citation>
    <scope>NUCLEOTIDE SEQUENCE [LARGE SCALE GENOMIC DNA]</scope>
    <source>
        <strain evidence="2 3">C33</strain>
    </source>
</reference>
<evidence type="ECO:0000313" key="3">
    <source>
        <dbReference type="Proteomes" id="UP000464468"/>
    </source>
</evidence>
<keyword evidence="1" id="KW-0812">Transmembrane</keyword>
<dbReference type="GO" id="GO:0015628">
    <property type="term" value="P:protein secretion by the type II secretion system"/>
    <property type="evidence" value="ECO:0007669"/>
    <property type="project" value="InterPro"/>
</dbReference>
<organism evidence="2 3">
    <name type="scientific">Sphingomonas changnyeongensis</name>
    <dbReference type="NCBI Taxonomy" id="2698679"/>
    <lineage>
        <taxon>Bacteria</taxon>
        <taxon>Pseudomonadati</taxon>
        <taxon>Pseudomonadota</taxon>
        <taxon>Alphaproteobacteria</taxon>
        <taxon>Sphingomonadales</taxon>
        <taxon>Sphingomonadaceae</taxon>
        <taxon>Sphingomonas</taxon>
    </lineage>
</organism>
<gene>
    <name evidence="2" type="ORF">GVO57_08515</name>
</gene>
<protein>
    <submittedName>
        <fullName evidence="2">Type II secretion system protein M</fullName>
    </submittedName>
</protein>
<dbReference type="EMBL" id="CP047895">
    <property type="protein sequence ID" value="QHL90854.1"/>
    <property type="molecule type" value="Genomic_DNA"/>
</dbReference>
<dbReference type="InterPro" id="IPR007690">
    <property type="entry name" value="T2SS_GspM"/>
</dbReference>
<feature type="transmembrane region" description="Helical" evidence="1">
    <location>
        <begin position="20"/>
        <end position="38"/>
    </location>
</feature>
<dbReference type="RefSeq" id="WP_160592780.1">
    <property type="nucleotide sequence ID" value="NZ_CP047895.1"/>
</dbReference>
<dbReference type="GO" id="GO:0015627">
    <property type="term" value="C:type II protein secretion system complex"/>
    <property type="evidence" value="ECO:0007669"/>
    <property type="project" value="InterPro"/>
</dbReference>
<keyword evidence="3" id="KW-1185">Reference proteome</keyword>
<dbReference type="Pfam" id="PF04612">
    <property type="entry name" value="T2SSM"/>
    <property type="match status" value="1"/>
</dbReference>
<keyword evidence="1" id="KW-1133">Transmembrane helix</keyword>
<proteinExistence type="predicted"/>
<dbReference type="Proteomes" id="UP000464468">
    <property type="component" value="Chromosome"/>
</dbReference>